<evidence type="ECO:0000313" key="9">
    <source>
        <dbReference type="Proteomes" id="UP000327013"/>
    </source>
</evidence>
<feature type="transmembrane region" description="Helical" evidence="7">
    <location>
        <begin position="166"/>
        <end position="186"/>
    </location>
</feature>
<gene>
    <name evidence="8" type="ORF">FH972_009045</name>
</gene>
<feature type="region of interest" description="Disordered" evidence="6">
    <location>
        <begin position="19"/>
        <end position="44"/>
    </location>
</feature>
<dbReference type="InterPro" id="IPR000109">
    <property type="entry name" value="POT_fam"/>
</dbReference>
<evidence type="ECO:0000313" key="8">
    <source>
        <dbReference type="EMBL" id="KAE8023337.1"/>
    </source>
</evidence>
<dbReference type="GO" id="GO:0022857">
    <property type="term" value="F:transmembrane transporter activity"/>
    <property type="evidence" value="ECO:0007669"/>
    <property type="project" value="InterPro"/>
</dbReference>
<name>A0A5N6R0L2_9ROSI</name>
<feature type="transmembrane region" description="Helical" evidence="7">
    <location>
        <begin position="324"/>
        <end position="345"/>
    </location>
</feature>
<feature type="transmembrane region" description="Helical" evidence="7">
    <location>
        <begin position="448"/>
        <end position="472"/>
    </location>
</feature>
<dbReference type="PANTHER" id="PTHR11654">
    <property type="entry name" value="OLIGOPEPTIDE TRANSPORTER-RELATED"/>
    <property type="match status" value="1"/>
</dbReference>
<dbReference type="Proteomes" id="UP000327013">
    <property type="component" value="Chromosome 3"/>
</dbReference>
<dbReference type="EMBL" id="CM017323">
    <property type="protein sequence ID" value="KAE8023337.1"/>
    <property type="molecule type" value="Genomic_DNA"/>
</dbReference>
<keyword evidence="9" id="KW-1185">Reference proteome</keyword>
<evidence type="ECO:0000256" key="5">
    <source>
        <dbReference type="ARBA" id="ARBA00023136"/>
    </source>
</evidence>
<keyword evidence="5 7" id="KW-0472">Membrane</keyword>
<dbReference type="InterPro" id="IPR036259">
    <property type="entry name" value="MFS_trans_sf"/>
</dbReference>
<keyword evidence="4 7" id="KW-1133">Transmembrane helix</keyword>
<reference evidence="8 9" key="1">
    <citation type="submission" date="2019-06" db="EMBL/GenBank/DDBJ databases">
        <title>A chromosomal-level reference genome of Carpinus fangiana (Coryloideae, Betulaceae).</title>
        <authorList>
            <person name="Yang X."/>
            <person name="Wang Z."/>
            <person name="Zhang L."/>
            <person name="Hao G."/>
            <person name="Liu J."/>
            <person name="Yang Y."/>
        </authorList>
    </citation>
    <scope>NUCLEOTIDE SEQUENCE [LARGE SCALE GENOMIC DNA]</scope>
    <source>
        <strain evidence="8">Cfa_2016G</strain>
        <tissue evidence="8">Leaf</tissue>
    </source>
</reference>
<feature type="transmembrane region" description="Helical" evidence="7">
    <location>
        <begin position="407"/>
        <end position="428"/>
    </location>
</feature>
<sequence>MALEGKRLYCSAKCFHMPSWSSSKPSSQQEQREKDDKVLSVATKRKPGGRRAMPFILGNEMFERLATFGLLANFTVYLVEKLHMDQVSASNMVYIWSGNGDGDFDGLDTGSPSSTVHKTAARLRSMHRSHQSSTGAGVRPCSIPFGVDQFDPTTDEGKRGINSFFYWYYTSFTVVLLFTQTAVVYIQDSVSWVLGFGFLTVCMFFSIILFFIGTKFYVRVEPDGSPFSGIVQVLVAAYRKRRIELPADGVFDGLFYDPPLKGVVMTKLPLTDQFSIQQVEEVKCIVRIIPIWAAGIISLTAITQQGTFTVYQAMKMDRHLGPKFQIPAGSMGVISLITIGLWLPFYDRILVPALRKITKHDGGITLLQRIGIGIVFSILAMVVAGLTERVRRASAIKHHLPDGVAPMSVMWLAPQLILMGFFEAFNVLGQIEFFNRQFPEHMTSVGNALFSCSFAGANYLSSLLVNVVHHVTGGHGRPDWLTNDLNAGRLEYFFFLIAGMGVLNLIYFSYFAHGYRYKGTAVPIQDNSHVDVEFRSIKA</sequence>
<proteinExistence type="inferred from homology"/>
<comment type="similarity">
    <text evidence="2">Belongs to the major facilitator superfamily. Proton-dependent oligopeptide transporter (POT/PTR) (TC 2.A.17) family.</text>
</comment>
<comment type="subcellular location">
    <subcellularLocation>
        <location evidence="1">Membrane</location>
        <topology evidence="1">Multi-pass membrane protein</topology>
    </subcellularLocation>
</comment>
<dbReference type="CDD" id="cd17416">
    <property type="entry name" value="MFS_NPF1_2"/>
    <property type="match status" value="1"/>
</dbReference>
<evidence type="ECO:0000256" key="3">
    <source>
        <dbReference type="ARBA" id="ARBA00022692"/>
    </source>
</evidence>
<feature type="transmembrane region" description="Helical" evidence="7">
    <location>
        <begin position="192"/>
        <end position="212"/>
    </location>
</feature>
<organism evidence="8 9">
    <name type="scientific">Carpinus fangiana</name>
    <dbReference type="NCBI Taxonomy" id="176857"/>
    <lineage>
        <taxon>Eukaryota</taxon>
        <taxon>Viridiplantae</taxon>
        <taxon>Streptophyta</taxon>
        <taxon>Embryophyta</taxon>
        <taxon>Tracheophyta</taxon>
        <taxon>Spermatophyta</taxon>
        <taxon>Magnoliopsida</taxon>
        <taxon>eudicotyledons</taxon>
        <taxon>Gunneridae</taxon>
        <taxon>Pentapetalae</taxon>
        <taxon>rosids</taxon>
        <taxon>fabids</taxon>
        <taxon>Fagales</taxon>
        <taxon>Betulaceae</taxon>
        <taxon>Carpinus</taxon>
    </lineage>
</organism>
<dbReference type="GO" id="GO:0016020">
    <property type="term" value="C:membrane"/>
    <property type="evidence" value="ECO:0007669"/>
    <property type="project" value="UniProtKB-SubCell"/>
</dbReference>
<feature type="transmembrane region" description="Helical" evidence="7">
    <location>
        <begin position="492"/>
        <end position="512"/>
    </location>
</feature>
<dbReference type="OrthoDB" id="8904098at2759"/>
<dbReference type="Pfam" id="PF00854">
    <property type="entry name" value="PTR2"/>
    <property type="match status" value="1"/>
</dbReference>
<feature type="transmembrane region" description="Helical" evidence="7">
    <location>
        <begin position="284"/>
        <end position="304"/>
    </location>
</feature>
<dbReference type="AlphaFoldDB" id="A0A5N6R0L2"/>
<evidence type="ECO:0000256" key="4">
    <source>
        <dbReference type="ARBA" id="ARBA00022989"/>
    </source>
</evidence>
<evidence type="ECO:0000256" key="7">
    <source>
        <dbReference type="SAM" id="Phobius"/>
    </source>
</evidence>
<protein>
    <submittedName>
        <fullName evidence="8">Uncharacterized protein</fullName>
    </submittedName>
</protein>
<accession>A0A5N6R0L2</accession>
<keyword evidence="3 7" id="KW-0812">Transmembrane</keyword>
<evidence type="ECO:0000256" key="2">
    <source>
        <dbReference type="ARBA" id="ARBA00005982"/>
    </source>
</evidence>
<dbReference type="Gene3D" id="1.20.1250.20">
    <property type="entry name" value="MFS general substrate transporter like domains"/>
    <property type="match status" value="2"/>
</dbReference>
<feature type="transmembrane region" description="Helical" evidence="7">
    <location>
        <begin position="366"/>
        <end position="387"/>
    </location>
</feature>
<evidence type="ECO:0000256" key="1">
    <source>
        <dbReference type="ARBA" id="ARBA00004141"/>
    </source>
</evidence>
<evidence type="ECO:0000256" key="6">
    <source>
        <dbReference type="SAM" id="MobiDB-lite"/>
    </source>
</evidence>
<dbReference type="SUPFAM" id="SSF103473">
    <property type="entry name" value="MFS general substrate transporter"/>
    <property type="match status" value="1"/>
</dbReference>